<evidence type="ECO:0000259" key="2">
    <source>
        <dbReference type="PROSITE" id="PS51707"/>
    </source>
</evidence>
<name>A0A366WRT2_9RHOB</name>
<dbReference type="SUPFAM" id="SSF55154">
    <property type="entry name" value="CYTH-like phosphatases"/>
    <property type="match status" value="1"/>
</dbReference>
<dbReference type="PANTHER" id="PTHR40114:SF1">
    <property type="entry name" value="SLR0698 PROTEIN"/>
    <property type="match status" value="1"/>
</dbReference>
<dbReference type="PROSITE" id="PS51707">
    <property type="entry name" value="CYTH"/>
    <property type="match status" value="1"/>
</dbReference>
<dbReference type="CDD" id="cd07761">
    <property type="entry name" value="CYTH-like_CthTTM-like"/>
    <property type="match status" value="1"/>
</dbReference>
<feature type="domain" description="CYTH" evidence="2">
    <location>
        <begin position="1"/>
        <end position="149"/>
    </location>
</feature>
<comment type="caution">
    <text evidence="3">The sequence shown here is derived from an EMBL/GenBank/DDBJ whole genome shotgun (WGS) entry which is preliminary data.</text>
</comment>
<protein>
    <submittedName>
        <fullName evidence="3">Adenylate cyclase</fullName>
    </submittedName>
</protein>
<dbReference type="SMART" id="SM01118">
    <property type="entry name" value="CYTH"/>
    <property type="match status" value="1"/>
</dbReference>
<sequence length="152" mass="17523">MQEIEKKFLVHSMPDLTGATKTLVRQGYLTVTGDSTQLRLRQKGDHHFLTLKGGEGLIRTERECEISKSQFDTFWPETNGRRLEKERWTGPLIDGHIFELDVFLGTLSPLRLVEVEFETEQMAHAFEPPDWFGADVTYDPRYKNSQLAAQSH</sequence>
<evidence type="ECO:0000256" key="1">
    <source>
        <dbReference type="PIRSR" id="PIRSR016487-1"/>
    </source>
</evidence>
<dbReference type="InterPro" id="IPR023577">
    <property type="entry name" value="CYTH_domain"/>
</dbReference>
<dbReference type="InterPro" id="IPR012042">
    <property type="entry name" value="NeuTTM/CthTTM-like"/>
</dbReference>
<proteinExistence type="predicted"/>
<evidence type="ECO:0000313" key="3">
    <source>
        <dbReference type="EMBL" id="RBW52735.1"/>
    </source>
</evidence>
<organism evidence="3 4">
    <name type="scientific">Phaeobacter gallaeciensis</name>
    <dbReference type="NCBI Taxonomy" id="60890"/>
    <lineage>
        <taxon>Bacteria</taxon>
        <taxon>Pseudomonadati</taxon>
        <taxon>Pseudomonadota</taxon>
        <taxon>Alphaproteobacteria</taxon>
        <taxon>Rhodobacterales</taxon>
        <taxon>Roseobacteraceae</taxon>
        <taxon>Phaeobacter</taxon>
    </lineage>
</organism>
<dbReference type="OrthoDB" id="9805588at2"/>
<evidence type="ECO:0000313" key="4">
    <source>
        <dbReference type="Proteomes" id="UP000252706"/>
    </source>
</evidence>
<feature type="active site" description="Proton acceptor" evidence="1">
    <location>
        <position position="28"/>
    </location>
</feature>
<dbReference type="Gene3D" id="2.40.320.10">
    <property type="entry name" value="Hypothetical Protein Pfu-838710-001"/>
    <property type="match status" value="1"/>
</dbReference>
<dbReference type="Pfam" id="PF01928">
    <property type="entry name" value="CYTH"/>
    <property type="match status" value="1"/>
</dbReference>
<reference evidence="3 4" key="1">
    <citation type="submission" date="2018-07" db="EMBL/GenBank/DDBJ databases">
        <title>Modular assembly of carbohydrate-degrading microbial communities in the ocean.</title>
        <authorList>
            <person name="Enke T.N."/>
            <person name="Datta M.S."/>
            <person name="Schwartzman J.A."/>
            <person name="Cermak N."/>
            <person name="Schmitz D.A."/>
            <person name="Barrere J."/>
            <person name="Cordero O.X."/>
        </authorList>
    </citation>
    <scope>NUCLEOTIDE SEQUENCE [LARGE SCALE GENOMIC DNA]</scope>
    <source>
        <strain evidence="3 4">C3M10</strain>
    </source>
</reference>
<dbReference type="EMBL" id="QOCE01000038">
    <property type="protein sequence ID" value="RBW52735.1"/>
    <property type="molecule type" value="Genomic_DNA"/>
</dbReference>
<dbReference type="InterPro" id="IPR033469">
    <property type="entry name" value="CYTH-like_dom_sf"/>
</dbReference>
<dbReference type="PIRSF" id="PIRSF016487">
    <property type="entry name" value="CYTH_UCP016487"/>
    <property type="match status" value="1"/>
</dbReference>
<dbReference type="AlphaFoldDB" id="A0A366WRT2"/>
<gene>
    <name evidence="3" type="ORF">DS909_15925</name>
</gene>
<dbReference type="Proteomes" id="UP000252706">
    <property type="component" value="Unassembled WGS sequence"/>
</dbReference>
<accession>A0A366WRT2</accession>
<dbReference type="PANTHER" id="PTHR40114">
    <property type="entry name" value="SLR0698 PROTEIN"/>
    <property type="match status" value="1"/>
</dbReference>
<dbReference type="RefSeq" id="WP_113824452.1">
    <property type="nucleotide sequence ID" value="NZ_QOCE01000038.1"/>
</dbReference>